<proteinExistence type="predicted"/>
<reference evidence="2" key="2">
    <citation type="submission" date="2020-12" db="EMBL/GenBank/DDBJ databases">
        <title>GES Beta-lactamases isolated from hospital effluents in Brazil.</title>
        <authorList>
            <person name="Conte D."/>
            <person name="Mesa D."/>
            <person name="Palmeiro J.K."/>
            <person name="Dalla-Costa L.M."/>
        </authorList>
    </citation>
    <scope>NUCLEOTIDE SEQUENCE [LARGE SCALE GENOMIC DNA]</scope>
    <source>
        <strain evidence="2">Aero21</strain>
    </source>
</reference>
<evidence type="ECO:0000313" key="3">
    <source>
        <dbReference type="Proteomes" id="UP000515756"/>
    </source>
</evidence>
<sequence>MSSVNWNDLLAHLKVVVPAGSVTSYKVLSRHFYGHDHGTQAIASMLKAAVAADVRHAIWTNRVVGADGSVVDVNGQAEQLQEEGWLLPLKEVRE</sequence>
<dbReference type="Proteomes" id="UP000515756">
    <property type="component" value="Chromosome"/>
</dbReference>
<accession>A0A6S4TLE9</accession>
<dbReference type="InterPro" id="IPR036388">
    <property type="entry name" value="WH-like_DNA-bd_sf"/>
</dbReference>
<evidence type="ECO:0000313" key="2">
    <source>
        <dbReference type="EMBL" id="QQA60582.1"/>
    </source>
</evidence>
<dbReference type="Gene3D" id="1.10.10.10">
    <property type="entry name" value="Winged helix-like DNA-binding domain superfamily/Winged helix DNA-binding domain"/>
    <property type="match status" value="1"/>
</dbReference>
<reference evidence="1 3" key="1">
    <citation type="submission" date="2019-12" db="EMBL/GenBank/DDBJ databases">
        <title>complete genome sequences of Aeromonas caviae str. WP2-W18-ESBL-01 isolated from wastewater treatment plant effluent.</title>
        <authorList>
            <person name="Sekizuka T."/>
            <person name="Itokawa K."/>
            <person name="Yatsu K."/>
            <person name="Inamine Y."/>
            <person name="Kuroda M."/>
        </authorList>
    </citation>
    <scope>NUCLEOTIDE SEQUENCE [LARGE SCALE GENOMIC DNA]</scope>
    <source>
        <strain evidence="1 3">WP2-W18-ESBL-01</strain>
    </source>
</reference>
<evidence type="ECO:0000313" key="1">
    <source>
        <dbReference type="EMBL" id="BBQ28897.1"/>
    </source>
</evidence>
<gene>
    <name evidence="2" type="ORF">JC965_21395</name>
    <name evidence="1" type="ORF">WP2W18E01_04790</name>
</gene>
<organism evidence="1 3">
    <name type="scientific">Aeromonas caviae</name>
    <name type="common">Aeromonas punctata</name>
    <dbReference type="NCBI Taxonomy" id="648"/>
    <lineage>
        <taxon>Bacteria</taxon>
        <taxon>Pseudomonadati</taxon>
        <taxon>Pseudomonadota</taxon>
        <taxon>Gammaproteobacteria</taxon>
        <taxon>Aeromonadales</taxon>
        <taxon>Aeromonadaceae</taxon>
        <taxon>Aeromonas</taxon>
    </lineage>
</organism>
<name>A0A6S4TLE9_AERCA</name>
<dbReference type="RefSeq" id="WP_069785105.1">
    <property type="nucleotide sequence ID" value="NZ_AP021927.1"/>
</dbReference>
<protein>
    <submittedName>
        <fullName evidence="2">MGMT family protein</fullName>
    </submittedName>
</protein>
<dbReference type="EMBL" id="CP065937">
    <property type="protein sequence ID" value="QQA60582.1"/>
    <property type="molecule type" value="Genomic_DNA"/>
</dbReference>
<dbReference type="EMBL" id="AP021927">
    <property type="protein sequence ID" value="BBQ28897.1"/>
    <property type="molecule type" value="Genomic_DNA"/>
</dbReference>
<dbReference type="AlphaFoldDB" id="A0A6S4TLE9"/>